<evidence type="ECO:0000313" key="2">
    <source>
        <dbReference type="Proteomes" id="UP000295414"/>
    </source>
</evidence>
<proteinExistence type="predicted"/>
<gene>
    <name evidence="1" type="ORF">EDC34_11125</name>
</gene>
<dbReference type="OrthoDB" id="5767259at2"/>
<organism evidence="1 2">
    <name type="scientific">Thermomonas haemolytica</name>
    <dbReference type="NCBI Taxonomy" id="141949"/>
    <lineage>
        <taxon>Bacteria</taxon>
        <taxon>Pseudomonadati</taxon>
        <taxon>Pseudomonadota</taxon>
        <taxon>Gammaproteobacteria</taxon>
        <taxon>Lysobacterales</taxon>
        <taxon>Lysobacteraceae</taxon>
        <taxon>Thermomonas</taxon>
    </lineage>
</organism>
<protein>
    <submittedName>
        <fullName evidence="1">General secretion pathway protein M</fullName>
    </submittedName>
</protein>
<sequence length="210" mass="22324">MSAAPGARLSPAQRDRWLALALLLGLLLLALALLWPLLGTPLQAVDARIADLQARDVRLRGLLQQRPQVEQRLAALDARGGGQPEFLLEPTAELATAALVQQLETVVAQASPGGRGCALVNRTPLDDASQPGRYRRVTVQVRLRCGNAETLAVLHALESARPYLFVDALNITAQRYFAVPGSAQPQEGGLDVGFNLSGYLRPSAGGAHGD</sequence>
<dbReference type="EMBL" id="SMAP01000011">
    <property type="protein sequence ID" value="TCT20538.1"/>
    <property type="molecule type" value="Genomic_DNA"/>
</dbReference>
<dbReference type="NCBIfam" id="NF040576">
    <property type="entry name" value="T2SS_GspM_XpsM"/>
    <property type="match status" value="1"/>
</dbReference>
<accession>A0A4R3MVH5</accession>
<keyword evidence="2" id="KW-1185">Reference proteome</keyword>
<dbReference type="Pfam" id="PF10741">
    <property type="entry name" value="T2SSM_b"/>
    <property type="match status" value="1"/>
</dbReference>
<comment type="caution">
    <text evidence="1">The sequence shown here is derived from an EMBL/GenBank/DDBJ whole genome shotgun (WGS) entry which is preliminary data.</text>
</comment>
<dbReference type="AlphaFoldDB" id="A0A4R3MVH5"/>
<name>A0A4R3MVH5_9GAMM</name>
<dbReference type="RefSeq" id="WP_114960993.1">
    <property type="nucleotide sequence ID" value="NZ_MSZW01000026.1"/>
</dbReference>
<reference evidence="1 2" key="1">
    <citation type="submission" date="2019-03" db="EMBL/GenBank/DDBJ databases">
        <title>Genomic Encyclopedia of Type Strains, Phase IV (KMG-IV): sequencing the most valuable type-strain genomes for metagenomic binning, comparative biology and taxonomic classification.</title>
        <authorList>
            <person name="Goeker M."/>
        </authorList>
    </citation>
    <scope>NUCLEOTIDE SEQUENCE [LARGE SCALE GENOMIC DNA]</scope>
    <source>
        <strain evidence="1 2">DSM 13605</strain>
    </source>
</reference>
<dbReference type="Proteomes" id="UP000295414">
    <property type="component" value="Unassembled WGS sequence"/>
</dbReference>
<evidence type="ECO:0000313" key="1">
    <source>
        <dbReference type="EMBL" id="TCT20538.1"/>
    </source>
</evidence>
<dbReference type="InterPro" id="IPR034756">
    <property type="entry name" value="T2SSM_b"/>
</dbReference>